<dbReference type="Proteomes" id="UP000184120">
    <property type="component" value="Unassembled WGS sequence"/>
</dbReference>
<dbReference type="RefSeq" id="WP_072932401.1">
    <property type="nucleotide sequence ID" value="NZ_BMFL01000001.1"/>
</dbReference>
<keyword evidence="1" id="KW-0472">Membrane</keyword>
<evidence type="ECO:0000313" key="4">
    <source>
        <dbReference type="Proteomes" id="UP000184120"/>
    </source>
</evidence>
<evidence type="ECO:0000313" key="2">
    <source>
        <dbReference type="EMBL" id="GGE86860.1"/>
    </source>
</evidence>
<keyword evidence="1" id="KW-0812">Transmembrane</keyword>
<feature type="transmembrane region" description="Helical" evidence="1">
    <location>
        <begin position="46"/>
        <end position="66"/>
    </location>
</feature>
<evidence type="ECO:0000313" key="3">
    <source>
        <dbReference type="EMBL" id="SHL26659.1"/>
    </source>
</evidence>
<reference evidence="2" key="5">
    <citation type="submission" date="2024-05" db="EMBL/GenBank/DDBJ databases">
        <authorList>
            <person name="Sun Q."/>
            <person name="Zhou Y."/>
        </authorList>
    </citation>
    <scope>NUCLEOTIDE SEQUENCE</scope>
    <source>
        <strain evidence="2">CGMCC 1.12707</strain>
    </source>
</reference>
<organism evidence="3 4">
    <name type="scientific">Chishuiella changwenlii</name>
    <dbReference type="NCBI Taxonomy" id="1434701"/>
    <lineage>
        <taxon>Bacteria</taxon>
        <taxon>Pseudomonadati</taxon>
        <taxon>Bacteroidota</taxon>
        <taxon>Flavobacteriia</taxon>
        <taxon>Flavobacteriales</taxon>
        <taxon>Weeksellaceae</taxon>
        <taxon>Chishuiella</taxon>
    </lineage>
</organism>
<feature type="transmembrane region" description="Helical" evidence="1">
    <location>
        <begin position="111"/>
        <end position="131"/>
    </location>
</feature>
<dbReference type="OrthoDB" id="1149093at2"/>
<keyword evidence="5" id="KW-1185">Reference proteome</keyword>
<dbReference type="EMBL" id="FRBH01000007">
    <property type="protein sequence ID" value="SHL26659.1"/>
    <property type="molecule type" value="Genomic_DNA"/>
</dbReference>
<dbReference type="AlphaFoldDB" id="A0A1M6Z8K8"/>
<dbReference type="EMBL" id="BMFL01000001">
    <property type="protein sequence ID" value="GGE86860.1"/>
    <property type="molecule type" value="Genomic_DNA"/>
</dbReference>
<sequence length="145" mass="17152">MKNRIIAVLVLAFSSLLSGILISKMSFIGRVGITIIYNEYAILKSWWKTALLFFVIQVILFTIFSIWQKKNVSKLKQFILPMVFLIMGFGGLYYTYHDFTETSHRLLKASFHFGFYLFWMTWFANCMYFLIIKPTNENEILEENI</sequence>
<reference evidence="5" key="4">
    <citation type="journal article" date="2019" name="Int. J. Syst. Evol. Microbiol.">
        <title>The Global Catalogue of Microorganisms (GCM) 10K type strain sequencing project: providing services to taxonomists for standard genome sequencing and annotation.</title>
        <authorList>
            <consortium name="The Broad Institute Genomics Platform"/>
            <consortium name="The Broad Institute Genome Sequencing Center for Infectious Disease"/>
            <person name="Wu L."/>
            <person name="Ma J."/>
        </authorList>
    </citation>
    <scope>NUCLEOTIDE SEQUENCE [LARGE SCALE GENOMIC DNA]</scope>
    <source>
        <strain evidence="5">CGMCC 1.12707</strain>
    </source>
</reference>
<dbReference type="STRING" id="1434701.SAMN05443634_107207"/>
<accession>A0A1M6Z8K8</accession>
<reference evidence="3" key="3">
    <citation type="submission" date="2016-11" db="EMBL/GenBank/DDBJ databases">
        <authorList>
            <person name="Jaros S."/>
            <person name="Januszkiewicz K."/>
            <person name="Wedrychowicz H."/>
        </authorList>
    </citation>
    <scope>NUCLEOTIDE SEQUENCE [LARGE SCALE GENOMIC DNA]</scope>
    <source>
        <strain evidence="3">DSM 27989</strain>
    </source>
</reference>
<proteinExistence type="predicted"/>
<protein>
    <submittedName>
        <fullName evidence="3">Uncharacterized protein</fullName>
    </submittedName>
</protein>
<evidence type="ECO:0000256" key="1">
    <source>
        <dbReference type="SAM" id="Phobius"/>
    </source>
</evidence>
<feature type="transmembrane region" description="Helical" evidence="1">
    <location>
        <begin position="78"/>
        <end position="96"/>
    </location>
</feature>
<reference evidence="4" key="2">
    <citation type="submission" date="2016-11" db="EMBL/GenBank/DDBJ databases">
        <authorList>
            <person name="Varghese N."/>
            <person name="Submissions S."/>
        </authorList>
    </citation>
    <scope>NUCLEOTIDE SEQUENCE [LARGE SCALE GENOMIC DNA]</scope>
    <source>
        <strain evidence="4">DSM 27989</strain>
    </source>
</reference>
<keyword evidence="1" id="KW-1133">Transmembrane helix</keyword>
<gene>
    <name evidence="2" type="ORF">GCM10010984_00820</name>
    <name evidence="3" type="ORF">SAMN05443634_107207</name>
</gene>
<dbReference type="Proteomes" id="UP000650994">
    <property type="component" value="Unassembled WGS sequence"/>
</dbReference>
<evidence type="ECO:0000313" key="5">
    <source>
        <dbReference type="Proteomes" id="UP000650994"/>
    </source>
</evidence>
<reference evidence="2" key="1">
    <citation type="journal article" date="2014" name="Int. J. Syst. Evol. Microbiol.">
        <title>Complete genome of a new Firmicutes species belonging to the dominant human colonic microbiota ('Ruminococcus bicirculans') reveals two chromosomes and a selective capacity to utilize plant glucans.</title>
        <authorList>
            <consortium name="NISC Comparative Sequencing Program"/>
            <person name="Wegmann U."/>
            <person name="Louis P."/>
            <person name="Goesmann A."/>
            <person name="Henrissat B."/>
            <person name="Duncan S.H."/>
            <person name="Flint H.J."/>
        </authorList>
    </citation>
    <scope>NUCLEOTIDE SEQUENCE</scope>
    <source>
        <strain evidence="2">CGMCC 1.12707</strain>
    </source>
</reference>
<name>A0A1M6Z8K8_9FLAO</name>